<dbReference type="AlphaFoldDB" id="A0A511MUW8"/>
<feature type="domain" description="GGDEF" evidence="1">
    <location>
        <begin position="164"/>
        <end position="292"/>
    </location>
</feature>
<dbReference type="InterPro" id="IPR043128">
    <property type="entry name" value="Rev_trsase/Diguanyl_cyclase"/>
</dbReference>
<dbReference type="Proteomes" id="UP000321306">
    <property type="component" value="Unassembled WGS sequence"/>
</dbReference>
<dbReference type="NCBIfam" id="TIGR00254">
    <property type="entry name" value="GGDEF"/>
    <property type="match status" value="1"/>
</dbReference>
<sequence>MTLKRLEDLLPLLDLVQDLPALVLFAADLRHQLLMVNGAGLQVLGQQVGERFQTERMWPPCPATTPYLGPLTLTDQQGRSASYSGKILPLQEGYLVMALPEVTDLQHTLEQLLAINAELLTETRGTLRDARSLAEQARTDELTGLLNRRAFFQASRKLLSEPHQMLGLLVLDIDHFKSVNDRFGHLVGDEVLRQTAQTLQSNLRSGDLLGRVGGEEFIVLLNCPSLFDILQTADRLRVAVQDTSNGSGTPTVTISIGVSLVESHFEAALDRADQALYAAKSSGRNRVVFQEQEDPIAGSVSSG</sequence>
<dbReference type="EMBL" id="BJXB01000001">
    <property type="protein sequence ID" value="GEM44389.1"/>
    <property type="molecule type" value="Genomic_DNA"/>
</dbReference>
<dbReference type="CDD" id="cd01949">
    <property type="entry name" value="GGDEF"/>
    <property type="match status" value="1"/>
</dbReference>
<dbReference type="RefSeq" id="WP_146881556.1">
    <property type="nucleotide sequence ID" value="NZ_BJXB01000001.1"/>
</dbReference>
<gene>
    <name evidence="2" type="ORF">DC3_00240</name>
</gene>
<dbReference type="SMART" id="SM00267">
    <property type="entry name" value="GGDEF"/>
    <property type="match status" value="1"/>
</dbReference>
<keyword evidence="3" id="KW-1185">Reference proteome</keyword>
<evidence type="ECO:0000313" key="3">
    <source>
        <dbReference type="Proteomes" id="UP000321306"/>
    </source>
</evidence>
<dbReference type="OrthoDB" id="9805474at2"/>
<dbReference type="Gene3D" id="3.30.70.270">
    <property type="match status" value="1"/>
</dbReference>
<dbReference type="PANTHER" id="PTHR45138">
    <property type="entry name" value="REGULATORY COMPONENTS OF SENSORY TRANSDUCTION SYSTEM"/>
    <property type="match status" value="1"/>
</dbReference>
<evidence type="ECO:0000259" key="1">
    <source>
        <dbReference type="PROSITE" id="PS50887"/>
    </source>
</evidence>
<dbReference type="InterPro" id="IPR000160">
    <property type="entry name" value="GGDEF_dom"/>
</dbReference>
<dbReference type="InterPro" id="IPR029787">
    <property type="entry name" value="Nucleotide_cyclase"/>
</dbReference>
<dbReference type="Pfam" id="PF00990">
    <property type="entry name" value="GGDEF"/>
    <property type="match status" value="1"/>
</dbReference>
<dbReference type="InterPro" id="IPR050469">
    <property type="entry name" value="Diguanylate_Cyclase"/>
</dbReference>
<organism evidence="2 3">
    <name type="scientific">Deinococcus cellulosilyticus (strain DSM 18568 / NBRC 106333 / KACC 11606 / 5516J-15)</name>
    <dbReference type="NCBI Taxonomy" id="1223518"/>
    <lineage>
        <taxon>Bacteria</taxon>
        <taxon>Thermotogati</taxon>
        <taxon>Deinococcota</taxon>
        <taxon>Deinococci</taxon>
        <taxon>Deinococcales</taxon>
        <taxon>Deinococcaceae</taxon>
        <taxon>Deinococcus</taxon>
    </lineage>
</organism>
<dbReference type="PANTHER" id="PTHR45138:SF9">
    <property type="entry name" value="DIGUANYLATE CYCLASE DGCM-RELATED"/>
    <property type="match status" value="1"/>
</dbReference>
<protein>
    <recommendedName>
        <fullName evidence="1">GGDEF domain-containing protein</fullName>
    </recommendedName>
</protein>
<dbReference type="FunFam" id="3.30.70.270:FF:000001">
    <property type="entry name" value="Diguanylate cyclase domain protein"/>
    <property type="match status" value="1"/>
</dbReference>
<name>A0A511MUW8_DEIC1</name>
<dbReference type="GO" id="GO:0052621">
    <property type="term" value="F:diguanylate cyclase activity"/>
    <property type="evidence" value="ECO:0007669"/>
    <property type="project" value="TreeGrafter"/>
</dbReference>
<comment type="caution">
    <text evidence="2">The sequence shown here is derived from an EMBL/GenBank/DDBJ whole genome shotgun (WGS) entry which is preliminary data.</text>
</comment>
<dbReference type="PROSITE" id="PS50887">
    <property type="entry name" value="GGDEF"/>
    <property type="match status" value="1"/>
</dbReference>
<accession>A0A511MUW8</accession>
<proteinExistence type="predicted"/>
<evidence type="ECO:0000313" key="2">
    <source>
        <dbReference type="EMBL" id="GEM44389.1"/>
    </source>
</evidence>
<dbReference type="SUPFAM" id="SSF55073">
    <property type="entry name" value="Nucleotide cyclase"/>
    <property type="match status" value="1"/>
</dbReference>
<reference evidence="2 3" key="1">
    <citation type="submission" date="2019-07" db="EMBL/GenBank/DDBJ databases">
        <title>Whole genome shotgun sequence of Deinococcus cellulosilyticus NBRC 106333.</title>
        <authorList>
            <person name="Hosoyama A."/>
            <person name="Uohara A."/>
            <person name="Ohji S."/>
            <person name="Ichikawa N."/>
        </authorList>
    </citation>
    <scope>NUCLEOTIDE SEQUENCE [LARGE SCALE GENOMIC DNA]</scope>
    <source>
        <strain evidence="2 3">NBRC 106333</strain>
    </source>
</reference>